<evidence type="ECO:0000313" key="2">
    <source>
        <dbReference type="Proteomes" id="UP000187203"/>
    </source>
</evidence>
<gene>
    <name evidence="1" type="ORF">COLO4_25698</name>
</gene>
<accession>A0A1R3I0F2</accession>
<reference evidence="2" key="1">
    <citation type="submission" date="2013-09" db="EMBL/GenBank/DDBJ databases">
        <title>Corchorus olitorius genome sequencing.</title>
        <authorList>
            <person name="Alam M."/>
            <person name="Haque M.S."/>
            <person name="Islam M.S."/>
            <person name="Emdad E.M."/>
            <person name="Islam M.M."/>
            <person name="Ahmed B."/>
            <person name="Halim A."/>
            <person name="Hossen Q.M.M."/>
            <person name="Hossain M.Z."/>
            <person name="Ahmed R."/>
            <person name="Khan M.M."/>
            <person name="Islam R."/>
            <person name="Rashid M.M."/>
            <person name="Khan S.A."/>
            <person name="Rahman M.S."/>
            <person name="Alam M."/>
            <person name="Yahiya A.S."/>
            <person name="Khan M.S."/>
            <person name="Azam M.S."/>
            <person name="Haque T."/>
            <person name="Lashkar M.Z.H."/>
            <person name="Akhand A.I."/>
            <person name="Morshed G."/>
            <person name="Roy S."/>
            <person name="Uddin K.S."/>
            <person name="Rabeya T."/>
            <person name="Hossain A.S."/>
            <person name="Chowdhury A."/>
            <person name="Snigdha A.R."/>
            <person name="Mortoza M.S."/>
            <person name="Matin S.A."/>
            <person name="Hoque S.M.E."/>
            <person name="Islam M.K."/>
            <person name="Roy D.K."/>
            <person name="Haider R."/>
            <person name="Moosa M.M."/>
            <person name="Elias S.M."/>
            <person name="Hasan A.M."/>
            <person name="Jahan S."/>
            <person name="Shafiuddin M."/>
            <person name="Mahmood N."/>
            <person name="Shommy N.S."/>
        </authorList>
    </citation>
    <scope>NUCLEOTIDE SEQUENCE [LARGE SCALE GENOMIC DNA]</scope>
    <source>
        <strain evidence="2">cv. O-4</strain>
    </source>
</reference>
<organism evidence="1 2">
    <name type="scientific">Corchorus olitorius</name>
    <dbReference type="NCBI Taxonomy" id="93759"/>
    <lineage>
        <taxon>Eukaryota</taxon>
        <taxon>Viridiplantae</taxon>
        <taxon>Streptophyta</taxon>
        <taxon>Embryophyta</taxon>
        <taxon>Tracheophyta</taxon>
        <taxon>Spermatophyta</taxon>
        <taxon>Magnoliopsida</taxon>
        <taxon>eudicotyledons</taxon>
        <taxon>Gunneridae</taxon>
        <taxon>Pentapetalae</taxon>
        <taxon>rosids</taxon>
        <taxon>malvids</taxon>
        <taxon>Malvales</taxon>
        <taxon>Malvaceae</taxon>
        <taxon>Grewioideae</taxon>
        <taxon>Apeibeae</taxon>
        <taxon>Corchorus</taxon>
    </lineage>
</organism>
<protein>
    <submittedName>
        <fullName evidence="1">Uncharacterized protein</fullName>
    </submittedName>
</protein>
<keyword evidence="2" id="KW-1185">Reference proteome</keyword>
<evidence type="ECO:0000313" key="1">
    <source>
        <dbReference type="EMBL" id="OMO76050.1"/>
    </source>
</evidence>
<dbReference type="AlphaFoldDB" id="A0A1R3I0F2"/>
<name>A0A1R3I0F2_9ROSI</name>
<sequence>MATQWTNTTPGRPLVDIVAMEEMRTGHTRDLCSRAEFFQAYTAVLISFSFEQPSVQLRIGFN</sequence>
<dbReference type="EMBL" id="AWUE01019119">
    <property type="protein sequence ID" value="OMO76050.1"/>
    <property type="molecule type" value="Genomic_DNA"/>
</dbReference>
<dbReference type="Proteomes" id="UP000187203">
    <property type="component" value="Unassembled WGS sequence"/>
</dbReference>
<comment type="caution">
    <text evidence="1">The sequence shown here is derived from an EMBL/GenBank/DDBJ whole genome shotgun (WGS) entry which is preliminary data.</text>
</comment>
<proteinExistence type="predicted"/>